<protein>
    <submittedName>
        <fullName evidence="3">S-adenosyl-L-methionine-dependent methyltransferase</fullName>
    </submittedName>
</protein>
<dbReference type="EMBL" id="ML210293">
    <property type="protein sequence ID" value="TFK20630.1"/>
    <property type="molecule type" value="Genomic_DNA"/>
</dbReference>
<keyword evidence="3" id="KW-0489">Methyltransferase</keyword>
<organism evidence="3 4">
    <name type="scientific">Coprinopsis marcescibilis</name>
    <name type="common">Agaric fungus</name>
    <name type="synonym">Psathyrella marcescibilis</name>
    <dbReference type="NCBI Taxonomy" id="230819"/>
    <lineage>
        <taxon>Eukaryota</taxon>
        <taxon>Fungi</taxon>
        <taxon>Dikarya</taxon>
        <taxon>Basidiomycota</taxon>
        <taxon>Agaricomycotina</taxon>
        <taxon>Agaricomycetes</taxon>
        <taxon>Agaricomycetidae</taxon>
        <taxon>Agaricales</taxon>
        <taxon>Agaricineae</taxon>
        <taxon>Psathyrellaceae</taxon>
        <taxon>Coprinopsis</taxon>
    </lineage>
</organism>
<name>A0A5C3KK76_COPMA</name>
<keyword evidence="3" id="KW-0808">Transferase</keyword>
<dbReference type="OrthoDB" id="10017101at2759"/>
<dbReference type="InterPro" id="IPR029063">
    <property type="entry name" value="SAM-dependent_MTases_sf"/>
</dbReference>
<dbReference type="Gene3D" id="3.40.50.150">
    <property type="entry name" value="Vaccinia Virus protein VP39"/>
    <property type="match status" value="1"/>
</dbReference>
<evidence type="ECO:0000313" key="4">
    <source>
        <dbReference type="Proteomes" id="UP000307440"/>
    </source>
</evidence>
<dbReference type="CDD" id="cd02440">
    <property type="entry name" value="AdoMet_MTases"/>
    <property type="match status" value="1"/>
</dbReference>
<keyword evidence="4" id="KW-1185">Reference proteome</keyword>
<dbReference type="AlphaFoldDB" id="A0A5C3KK76"/>
<evidence type="ECO:0000256" key="1">
    <source>
        <dbReference type="SAM" id="MobiDB-lite"/>
    </source>
</evidence>
<proteinExistence type="predicted"/>
<sequence length="273" mass="30393">MTPQDEYIPGYKPSHIQHHASRTAENSAQYLLPHLVALAQVRPELQLLDIGTGPGSISASLANYIPRGNVVATDVSEEVLQQAKEHASQVGCHNIRFQTADAYELPFADDRFDVIHVSQVLNHLQDPVKALKEMVRVCSPGGLVAVREADMRTWSSYPDLPPLRDFFELMSSLMPRNNTGLSLISYAHQAGVDRSDINFSTSTYCHSTRSQRQVFGGACKERVRAGEMRKRALEKGIRTSEELDAMVNAWEQWIETEDACNACINGEIILTIT</sequence>
<dbReference type="Proteomes" id="UP000307440">
    <property type="component" value="Unassembled WGS sequence"/>
</dbReference>
<dbReference type="GO" id="GO:0008168">
    <property type="term" value="F:methyltransferase activity"/>
    <property type="evidence" value="ECO:0007669"/>
    <property type="project" value="UniProtKB-KW"/>
</dbReference>
<evidence type="ECO:0000259" key="2">
    <source>
        <dbReference type="Pfam" id="PF13847"/>
    </source>
</evidence>
<accession>A0A5C3KK76</accession>
<evidence type="ECO:0000313" key="3">
    <source>
        <dbReference type="EMBL" id="TFK20630.1"/>
    </source>
</evidence>
<dbReference type="PANTHER" id="PTHR43591">
    <property type="entry name" value="METHYLTRANSFERASE"/>
    <property type="match status" value="1"/>
</dbReference>
<feature type="region of interest" description="Disordered" evidence="1">
    <location>
        <begin position="1"/>
        <end position="22"/>
    </location>
</feature>
<dbReference type="InterPro" id="IPR025714">
    <property type="entry name" value="Methyltranfer_dom"/>
</dbReference>
<gene>
    <name evidence="3" type="ORF">FA15DRAFT_116118</name>
</gene>
<dbReference type="STRING" id="230819.A0A5C3KK76"/>
<reference evidence="3 4" key="1">
    <citation type="journal article" date="2019" name="Nat. Ecol. Evol.">
        <title>Megaphylogeny resolves global patterns of mushroom evolution.</title>
        <authorList>
            <person name="Varga T."/>
            <person name="Krizsan K."/>
            <person name="Foldi C."/>
            <person name="Dima B."/>
            <person name="Sanchez-Garcia M."/>
            <person name="Sanchez-Ramirez S."/>
            <person name="Szollosi G.J."/>
            <person name="Szarkandi J.G."/>
            <person name="Papp V."/>
            <person name="Albert L."/>
            <person name="Andreopoulos W."/>
            <person name="Angelini C."/>
            <person name="Antonin V."/>
            <person name="Barry K.W."/>
            <person name="Bougher N.L."/>
            <person name="Buchanan P."/>
            <person name="Buyck B."/>
            <person name="Bense V."/>
            <person name="Catcheside P."/>
            <person name="Chovatia M."/>
            <person name="Cooper J."/>
            <person name="Damon W."/>
            <person name="Desjardin D."/>
            <person name="Finy P."/>
            <person name="Geml J."/>
            <person name="Haridas S."/>
            <person name="Hughes K."/>
            <person name="Justo A."/>
            <person name="Karasinski D."/>
            <person name="Kautmanova I."/>
            <person name="Kiss B."/>
            <person name="Kocsube S."/>
            <person name="Kotiranta H."/>
            <person name="LaButti K.M."/>
            <person name="Lechner B.E."/>
            <person name="Liimatainen K."/>
            <person name="Lipzen A."/>
            <person name="Lukacs Z."/>
            <person name="Mihaltcheva S."/>
            <person name="Morgado L.N."/>
            <person name="Niskanen T."/>
            <person name="Noordeloos M.E."/>
            <person name="Ohm R.A."/>
            <person name="Ortiz-Santana B."/>
            <person name="Ovrebo C."/>
            <person name="Racz N."/>
            <person name="Riley R."/>
            <person name="Savchenko A."/>
            <person name="Shiryaev A."/>
            <person name="Soop K."/>
            <person name="Spirin V."/>
            <person name="Szebenyi C."/>
            <person name="Tomsovsky M."/>
            <person name="Tulloss R.E."/>
            <person name="Uehling J."/>
            <person name="Grigoriev I.V."/>
            <person name="Vagvolgyi C."/>
            <person name="Papp T."/>
            <person name="Martin F.M."/>
            <person name="Miettinen O."/>
            <person name="Hibbett D.S."/>
            <person name="Nagy L.G."/>
        </authorList>
    </citation>
    <scope>NUCLEOTIDE SEQUENCE [LARGE SCALE GENOMIC DNA]</scope>
    <source>
        <strain evidence="3 4">CBS 121175</strain>
    </source>
</reference>
<dbReference type="GO" id="GO:0032259">
    <property type="term" value="P:methylation"/>
    <property type="evidence" value="ECO:0007669"/>
    <property type="project" value="UniProtKB-KW"/>
</dbReference>
<dbReference type="PANTHER" id="PTHR43591:SF24">
    <property type="entry name" value="2-METHOXY-6-POLYPRENYL-1,4-BENZOQUINOL METHYLASE, MITOCHONDRIAL"/>
    <property type="match status" value="1"/>
</dbReference>
<dbReference type="Pfam" id="PF13847">
    <property type="entry name" value="Methyltransf_31"/>
    <property type="match status" value="1"/>
</dbReference>
<dbReference type="SUPFAM" id="SSF53335">
    <property type="entry name" value="S-adenosyl-L-methionine-dependent methyltransferases"/>
    <property type="match status" value="1"/>
</dbReference>
<feature type="domain" description="Methyltransferase" evidence="2">
    <location>
        <begin position="44"/>
        <end position="150"/>
    </location>
</feature>